<reference evidence="3 4" key="2">
    <citation type="submission" date="2009-02" db="EMBL/GenBank/DDBJ databases">
        <title>Draft genome sequence of Blautia hydrogenotrophica DSM 10507 (Ruminococcus hydrogenotrophicus DSM 10507).</title>
        <authorList>
            <person name="Sudarsanam P."/>
            <person name="Ley R."/>
            <person name="Guruge J."/>
            <person name="Turnbaugh P.J."/>
            <person name="Mahowald M."/>
            <person name="Liep D."/>
            <person name="Gordon J."/>
        </authorList>
    </citation>
    <scope>NUCLEOTIDE SEQUENCE [LARGE SCALE GENOMIC DNA]</scope>
    <source>
        <strain evidence="4">DSM 10507 / JCM 14656 / S5a33</strain>
    </source>
</reference>
<organism evidence="3 4">
    <name type="scientific">Blautia hydrogenotrophica (strain DSM 10507 / JCM 14656 / S5a33)</name>
    <name type="common">Ruminococcus hydrogenotrophicus</name>
    <dbReference type="NCBI Taxonomy" id="476272"/>
    <lineage>
        <taxon>Bacteria</taxon>
        <taxon>Bacillati</taxon>
        <taxon>Bacillota</taxon>
        <taxon>Clostridia</taxon>
        <taxon>Lachnospirales</taxon>
        <taxon>Lachnospiraceae</taxon>
        <taxon>Blautia</taxon>
    </lineage>
</organism>
<evidence type="ECO:0000256" key="1">
    <source>
        <dbReference type="ARBA" id="ARBA00007521"/>
    </source>
</evidence>
<evidence type="ECO:0000313" key="4">
    <source>
        <dbReference type="Proteomes" id="UP000003100"/>
    </source>
</evidence>
<dbReference type="GO" id="GO:0003677">
    <property type="term" value="F:DNA binding"/>
    <property type="evidence" value="ECO:0007669"/>
    <property type="project" value="InterPro"/>
</dbReference>
<dbReference type="PANTHER" id="PTHR33988">
    <property type="entry name" value="ENDORIBONUCLEASE MAZF-RELATED"/>
    <property type="match status" value="1"/>
</dbReference>
<sequence>MRRQGGILKLGSCFLFSLQKPRNRSVNCVIIKRGDIYYADLRPVVGSEQGGIRPVLIVQNDVGNKHSPTVICAAITSKMNKAKLPTHIEIDSTEYDIVKDSVILLEQLRTIDKRRLKDKVCHLDQAMLDKVNHALEISLELTT</sequence>
<evidence type="ECO:0000313" key="3">
    <source>
        <dbReference type="EMBL" id="EEG50740.1"/>
    </source>
</evidence>
<dbReference type="Proteomes" id="UP000003100">
    <property type="component" value="Unassembled WGS sequence"/>
</dbReference>
<reference evidence="3 4" key="1">
    <citation type="submission" date="2009-01" db="EMBL/GenBank/DDBJ databases">
        <authorList>
            <person name="Fulton L."/>
            <person name="Clifton S."/>
            <person name="Fulton B."/>
            <person name="Xu J."/>
            <person name="Minx P."/>
            <person name="Pepin K.H."/>
            <person name="Johnson M."/>
            <person name="Bhonagiri V."/>
            <person name="Nash W.E."/>
            <person name="Mardis E.R."/>
            <person name="Wilson R.K."/>
        </authorList>
    </citation>
    <scope>NUCLEOTIDE SEQUENCE [LARGE SCALE GENOMIC DNA]</scope>
    <source>
        <strain evidence="4">DSM 10507 / JCM 14656 / S5a33</strain>
    </source>
</reference>
<dbReference type="Pfam" id="PF02452">
    <property type="entry name" value="PemK_toxin"/>
    <property type="match status" value="1"/>
</dbReference>
<dbReference type="EMBL" id="ACBZ01000012">
    <property type="protein sequence ID" value="EEG50740.1"/>
    <property type="molecule type" value="Genomic_DNA"/>
</dbReference>
<dbReference type="GO" id="GO:0004521">
    <property type="term" value="F:RNA endonuclease activity"/>
    <property type="evidence" value="ECO:0007669"/>
    <property type="project" value="TreeGrafter"/>
</dbReference>
<dbReference type="PATRIC" id="fig|476272.21.peg.3361"/>
<dbReference type="eggNOG" id="COG2337">
    <property type="taxonomic scope" value="Bacteria"/>
</dbReference>
<comment type="similarity">
    <text evidence="1">Belongs to the PemK/MazF family.</text>
</comment>
<dbReference type="PANTHER" id="PTHR33988:SF2">
    <property type="entry name" value="ENDORIBONUCLEASE MAZF"/>
    <property type="match status" value="1"/>
</dbReference>
<name>C0CHN9_BLAHS</name>
<dbReference type="GO" id="GO:0006402">
    <property type="term" value="P:mRNA catabolic process"/>
    <property type="evidence" value="ECO:0007669"/>
    <property type="project" value="TreeGrafter"/>
</dbReference>
<dbReference type="HOGENOM" id="CLU_121823_1_0_9"/>
<dbReference type="SUPFAM" id="SSF50118">
    <property type="entry name" value="Cell growth inhibitor/plasmid maintenance toxic component"/>
    <property type="match status" value="1"/>
</dbReference>
<dbReference type="InterPro" id="IPR011067">
    <property type="entry name" value="Plasmid_toxin/cell-grow_inhib"/>
</dbReference>
<protein>
    <recommendedName>
        <fullName evidence="5">mRNA interferase</fullName>
    </recommendedName>
</protein>
<gene>
    <name evidence="3" type="ORF">RUMHYD_00353</name>
</gene>
<evidence type="ECO:0008006" key="5">
    <source>
        <dbReference type="Google" id="ProtNLM"/>
    </source>
</evidence>
<dbReference type="GO" id="GO:0016075">
    <property type="term" value="P:rRNA catabolic process"/>
    <property type="evidence" value="ECO:0007669"/>
    <property type="project" value="TreeGrafter"/>
</dbReference>
<dbReference type="InterPro" id="IPR003477">
    <property type="entry name" value="PemK-like"/>
</dbReference>
<dbReference type="AlphaFoldDB" id="C0CHN9"/>
<dbReference type="Gene3D" id="2.30.30.110">
    <property type="match status" value="1"/>
</dbReference>
<keyword evidence="4" id="KW-1185">Reference proteome</keyword>
<proteinExistence type="inferred from homology"/>
<comment type="caution">
    <text evidence="3">The sequence shown here is derived from an EMBL/GenBank/DDBJ whole genome shotgun (WGS) entry which is preliminary data.</text>
</comment>
<keyword evidence="2" id="KW-1277">Toxin-antitoxin system</keyword>
<accession>C0CHN9</accession>
<evidence type="ECO:0000256" key="2">
    <source>
        <dbReference type="ARBA" id="ARBA00022649"/>
    </source>
</evidence>